<dbReference type="AlphaFoldDB" id="H0EDF5"/>
<dbReference type="OrthoDB" id="2162994at2759"/>
<feature type="region of interest" description="Disordered" evidence="1">
    <location>
        <begin position="1"/>
        <end position="102"/>
    </location>
</feature>
<sequence length="196" mass="22148">MATLRHPAATAPAAPSSHAQYPSHRHDPPRYDPDSQASERPLNSYSHQPQTGPYSYPPNSNQMSGPHDASYNQPRYPHDPRPVDEGWKGNTEDDRTKISPFKQGLKRRYMVWDFENYLSAQNEQTAMLEVQHRENTGKSAAYYDHEAQNNVYMHDPKGEVFGGPESKKRRGSQMANGSSIRPKSMDGVSPRPLTVE</sequence>
<keyword evidence="3" id="KW-1185">Reference proteome</keyword>
<dbReference type="InParanoid" id="H0EDF5"/>
<feature type="compositionally biased region" description="Basic and acidic residues" evidence="1">
    <location>
        <begin position="76"/>
        <end position="97"/>
    </location>
</feature>
<reference evidence="2 3" key="1">
    <citation type="journal article" date="2012" name="Eukaryot. Cell">
        <title>Genome sequence of the fungus Glarea lozoyensis: the first genome sequence of a species from the Helotiaceae family.</title>
        <authorList>
            <person name="Youssar L."/>
            <person name="Gruening B.A."/>
            <person name="Erxleben A."/>
            <person name="Guenther S."/>
            <person name="Huettel W."/>
        </authorList>
    </citation>
    <scope>NUCLEOTIDE SEQUENCE [LARGE SCALE GENOMIC DNA]</scope>
    <source>
        <strain evidence="3">ATCC 74030 / MF5533</strain>
    </source>
</reference>
<evidence type="ECO:0000313" key="3">
    <source>
        <dbReference type="Proteomes" id="UP000005446"/>
    </source>
</evidence>
<dbReference type="HOGENOM" id="CLU_1390366_0_0_1"/>
<dbReference type="EMBL" id="AGUE01000008">
    <property type="protein sequence ID" value="EHL03440.1"/>
    <property type="molecule type" value="Genomic_DNA"/>
</dbReference>
<comment type="caution">
    <text evidence="2">The sequence shown here is derived from an EMBL/GenBank/DDBJ whole genome shotgun (WGS) entry which is preliminary data.</text>
</comment>
<name>H0EDF5_GLAL7</name>
<feature type="compositionally biased region" description="Basic and acidic residues" evidence="1">
    <location>
        <begin position="24"/>
        <end position="33"/>
    </location>
</feature>
<feature type="region of interest" description="Disordered" evidence="1">
    <location>
        <begin position="154"/>
        <end position="196"/>
    </location>
</feature>
<dbReference type="Proteomes" id="UP000005446">
    <property type="component" value="Unassembled WGS sequence"/>
</dbReference>
<evidence type="ECO:0000256" key="1">
    <source>
        <dbReference type="SAM" id="MobiDB-lite"/>
    </source>
</evidence>
<evidence type="ECO:0000313" key="2">
    <source>
        <dbReference type="EMBL" id="EHL03440.1"/>
    </source>
</evidence>
<protein>
    <submittedName>
        <fullName evidence="2">Uncharacterized protein</fullName>
    </submittedName>
</protein>
<feature type="compositionally biased region" description="Low complexity" evidence="1">
    <location>
        <begin position="1"/>
        <end position="19"/>
    </location>
</feature>
<feature type="compositionally biased region" description="Polar residues" evidence="1">
    <location>
        <begin position="35"/>
        <end position="64"/>
    </location>
</feature>
<organism evidence="2 3">
    <name type="scientific">Glarea lozoyensis (strain ATCC 74030 / MF5533)</name>
    <dbReference type="NCBI Taxonomy" id="1104152"/>
    <lineage>
        <taxon>Eukaryota</taxon>
        <taxon>Fungi</taxon>
        <taxon>Dikarya</taxon>
        <taxon>Ascomycota</taxon>
        <taxon>Pezizomycotina</taxon>
        <taxon>Leotiomycetes</taxon>
        <taxon>Helotiales</taxon>
        <taxon>Helotiaceae</taxon>
        <taxon>Glarea</taxon>
    </lineage>
</organism>
<accession>H0EDF5</accession>
<proteinExistence type="predicted"/>
<gene>
    <name evidence="2" type="ORF">M7I_0464</name>
</gene>